<dbReference type="InterPro" id="IPR020845">
    <property type="entry name" value="AMP-binding_CS"/>
</dbReference>
<evidence type="ECO:0000256" key="4">
    <source>
        <dbReference type="ARBA" id="ARBA00022840"/>
    </source>
</evidence>
<evidence type="ECO:0000256" key="1">
    <source>
        <dbReference type="ARBA" id="ARBA00006432"/>
    </source>
</evidence>
<dbReference type="PANTHER" id="PTHR43605:SF10">
    <property type="entry name" value="ACYL-COA SYNTHETASE MEDIUM CHAIN FAMILY MEMBER 3"/>
    <property type="match status" value="1"/>
</dbReference>
<evidence type="ECO:0000256" key="2">
    <source>
        <dbReference type="ARBA" id="ARBA00022598"/>
    </source>
</evidence>
<dbReference type="GO" id="GO:0005524">
    <property type="term" value="F:ATP binding"/>
    <property type="evidence" value="ECO:0007669"/>
    <property type="project" value="UniProtKB-KW"/>
</dbReference>
<feature type="region of interest" description="Disordered" evidence="5">
    <location>
        <begin position="213"/>
        <end position="267"/>
    </location>
</feature>
<protein>
    <recommendedName>
        <fullName evidence="6">AMP-dependent synthetase/ligase domain-containing protein</fullName>
    </recommendedName>
</protein>
<evidence type="ECO:0000256" key="5">
    <source>
        <dbReference type="SAM" id="MobiDB-lite"/>
    </source>
</evidence>
<evidence type="ECO:0000256" key="3">
    <source>
        <dbReference type="ARBA" id="ARBA00022741"/>
    </source>
</evidence>
<dbReference type="InterPro" id="IPR042099">
    <property type="entry name" value="ANL_N_sf"/>
</dbReference>
<dbReference type="GO" id="GO:0006633">
    <property type="term" value="P:fatty acid biosynthetic process"/>
    <property type="evidence" value="ECO:0007669"/>
    <property type="project" value="TreeGrafter"/>
</dbReference>
<gene>
    <name evidence="7" type="ORF">MDUV_33350</name>
</gene>
<dbReference type="EMBL" id="AP022563">
    <property type="protein sequence ID" value="BBX18475.1"/>
    <property type="molecule type" value="Genomic_DNA"/>
</dbReference>
<dbReference type="Gene3D" id="3.40.50.12780">
    <property type="entry name" value="N-terminal domain of ligase-like"/>
    <property type="match status" value="1"/>
</dbReference>
<keyword evidence="2" id="KW-0436">Ligase</keyword>
<dbReference type="RefSeq" id="WP_098004209.1">
    <property type="nucleotide sequence ID" value="NZ_AP022563.1"/>
</dbReference>
<name>A0A7I7K334_9MYCO</name>
<dbReference type="InterPro" id="IPR051087">
    <property type="entry name" value="Mitochondrial_ACSM"/>
</dbReference>
<feature type="domain" description="AMP-dependent synthetase/ligase" evidence="6">
    <location>
        <begin position="53"/>
        <end position="238"/>
    </location>
</feature>
<evidence type="ECO:0000313" key="7">
    <source>
        <dbReference type="EMBL" id="BBX18475.1"/>
    </source>
</evidence>
<dbReference type="GO" id="GO:0006637">
    <property type="term" value="P:acyl-CoA metabolic process"/>
    <property type="evidence" value="ECO:0007669"/>
    <property type="project" value="TreeGrafter"/>
</dbReference>
<evidence type="ECO:0000259" key="6">
    <source>
        <dbReference type="Pfam" id="PF00501"/>
    </source>
</evidence>
<comment type="similarity">
    <text evidence="1">Belongs to the ATP-dependent AMP-binding enzyme family.</text>
</comment>
<dbReference type="OrthoDB" id="9803968at2"/>
<dbReference type="Proteomes" id="UP000467006">
    <property type="component" value="Chromosome"/>
</dbReference>
<reference evidence="7 8" key="1">
    <citation type="journal article" date="2019" name="Emerg. Microbes Infect.">
        <title>Comprehensive subspecies identification of 175 nontuberculous mycobacteria species based on 7547 genomic profiles.</title>
        <authorList>
            <person name="Matsumoto Y."/>
            <person name="Kinjo T."/>
            <person name="Motooka D."/>
            <person name="Nabeya D."/>
            <person name="Jung N."/>
            <person name="Uechi K."/>
            <person name="Horii T."/>
            <person name="Iida T."/>
            <person name="Fujita J."/>
            <person name="Nakamura S."/>
        </authorList>
    </citation>
    <scope>NUCLEOTIDE SEQUENCE [LARGE SCALE GENOMIC DNA]</scope>
    <source>
        <strain evidence="7 8">JCM 6396</strain>
    </source>
</reference>
<dbReference type="GO" id="GO:0004321">
    <property type="term" value="F:fatty-acyl-CoA synthase activity"/>
    <property type="evidence" value="ECO:0007669"/>
    <property type="project" value="TreeGrafter"/>
</dbReference>
<keyword evidence="4" id="KW-0067">ATP-binding</keyword>
<dbReference type="PANTHER" id="PTHR43605">
    <property type="entry name" value="ACYL-COENZYME A SYNTHETASE"/>
    <property type="match status" value="1"/>
</dbReference>
<dbReference type="Pfam" id="PF00501">
    <property type="entry name" value="AMP-binding"/>
    <property type="match status" value="1"/>
</dbReference>
<organism evidence="7 8">
    <name type="scientific">Mycolicibacterium duvalii</name>
    <dbReference type="NCBI Taxonomy" id="39688"/>
    <lineage>
        <taxon>Bacteria</taxon>
        <taxon>Bacillati</taxon>
        <taxon>Actinomycetota</taxon>
        <taxon>Actinomycetes</taxon>
        <taxon>Mycobacteriales</taxon>
        <taxon>Mycobacteriaceae</taxon>
        <taxon>Mycolicibacterium</taxon>
    </lineage>
</organism>
<keyword evidence="3" id="KW-0547">Nucleotide-binding</keyword>
<proteinExistence type="inferred from homology"/>
<dbReference type="PROSITE" id="PS00455">
    <property type="entry name" value="AMP_BINDING"/>
    <property type="match status" value="1"/>
</dbReference>
<sequence>MTVIRKTAEDWRVPPNFVDYEKTRADFDWSAVPDVCTGMGSGLCNIAYAAVDRHAEGPAASRTALRFVSASDWDGGQTIRDLSYAELGRLVARFTGVLRALGVHKGGRVYTLLGRSPELYVSILGALRNGSVVTPLFSAFGPEPIATRLNLGEAEVLITTRALYRKKVAGIRDTVPTLRHVLIVDDHGGESAGPGTINFWQWMDAATDGASIEPTTADDPALLHFTSGTTGTPKGAHSSTTLPRTPKPSVPPISRAPRYAGPVRMSR</sequence>
<dbReference type="SUPFAM" id="SSF56801">
    <property type="entry name" value="Acetyl-CoA synthetase-like"/>
    <property type="match status" value="1"/>
</dbReference>
<accession>A0A7I7K334</accession>
<evidence type="ECO:0000313" key="8">
    <source>
        <dbReference type="Proteomes" id="UP000467006"/>
    </source>
</evidence>
<dbReference type="InterPro" id="IPR000873">
    <property type="entry name" value="AMP-dep_synth/lig_dom"/>
</dbReference>
<dbReference type="GO" id="GO:0015645">
    <property type="term" value="F:fatty acid ligase activity"/>
    <property type="evidence" value="ECO:0007669"/>
    <property type="project" value="TreeGrafter"/>
</dbReference>
<feature type="compositionally biased region" description="Polar residues" evidence="5">
    <location>
        <begin position="226"/>
        <end position="243"/>
    </location>
</feature>
<keyword evidence="8" id="KW-1185">Reference proteome</keyword>
<dbReference type="KEGG" id="mdu:MDUV_33350"/>
<dbReference type="AlphaFoldDB" id="A0A7I7K334"/>